<gene>
    <name evidence="7" type="primary">NT1_4</name>
    <name evidence="7" type="ORF">FJT64_014137</name>
</gene>
<feature type="signal peptide" evidence="5">
    <location>
        <begin position="1"/>
        <end position="35"/>
    </location>
</feature>
<organism evidence="7 8">
    <name type="scientific">Amphibalanus amphitrite</name>
    <name type="common">Striped barnacle</name>
    <name type="synonym">Balanus amphitrite</name>
    <dbReference type="NCBI Taxonomy" id="1232801"/>
    <lineage>
        <taxon>Eukaryota</taxon>
        <taxon>Metazoa</taxon>
        <taxon>Ecdysozoa</taxon>
        <taxon>Arthropoda</taxon>
        <taxon>Crustacea</taxon>
        <taxon>Multicrustacea</taxon>
        <taxon>Cirripedia</taxon>
        <taxon>Thoracica</taxon>
        <taxon>Thoracicalcarea</taxon>
        <taxon>Balanomorpha</taxon>
        <taxon>Balanoidea</taxon>
        <taxon>Balanidae</taxon>
        <taxon>Amphibalaninae</taxon>
        <taxon>Amphibalanus</taxon>
    </lineage>
</organism>
<evidence type="ECO:0000256" key="4">
    <source>
        <dbReference type="SAM" id="MobiDB-lite"/>
    </source>
</evidence>
<proteinExistence type="predicted"/>
<dbReference type="GO" id="GO:0005615">
    <property type="term" value="C:extracellular space"/>
    <property type="evidence" value="ECO:0007669"/>
    <property type="project" value="UniProtKB-ARBA"/>
</dbReference>
<keyword evidence="3" id="KW-0325">Glycoprotein</keyword>
<keyword evidence="2" id="KW-1015">Disulfide bond</keyword>
<comment type="caution">
    <text evidence="7">The sequence shown here is derived from an EMBL/GenBank/DDBJ whole genome shotgun (WGS) entry which is preliminary data.</text>
</comment>
<protein>
    <submittedName>
        <fullName evidence="7">Neurotrophin 1</fullName>
    </submittedName>
</protein>
<feature type="chain" id="PRO_5025370226" evidence="5">
    <location>
        <begin position="36"/>
        <end position="387"/>
    </location>
</feature>
<dbReference type="GO" id="GO:0021556">
    <property type="term" value="P:central nervous system formation"/>
    <property type="evidence" value="ECO:0007669"/>
    <property type="project" value="TreeGrafter"/>
</dbReference>
<feature type="region of interest" description="Disordered" evidence="4">
    <location>
        <begin position="191"/>
        <end position="222"/>
    </location>
</feature>
<feature type="domain" description="Spaetzle" evidence="6">
    <location>
        <begin position="282"/>
        <end position="379"/>
    </location>
</feature>
<dbReference type="GO" id="GO:0045087">
    <property type="term" value="P:innate immune response"/>
    <property type="evidence" value="ECO:0007669"/>
    <property type="project" value="TreeGrafter"/>
</dbReference>
<evidence type="ECO:0000256" key="2">
    <source>
        <dbReference type="ARBA" id="ARBA00023157"/>
    </source>
</evidence>
<dbReference type="InterPro" id="IPR052444">
    <property type="entry name" value="Spz/Toll_ligand-like"/>
</dbReference>
<feature type="region of interest" description="Disordered" evidence="4">
    <location>
        <begin position="69"/>
        <end position="96"/>
    </location>
</feature>
<evidence type="ECO:0000256" key="3">
    <source>
        <dbReference type="ARBA" id="ARBA00023180"/>
    </source>
</evidence>
<accession>A0A6A4V0E7</accession>
<feature type="compositionally biased region" description="Low complexity" evidence="4">
    <location>
        <begin position="69"/>
        <end position="80"/>
    </location>
</feature>
<keyword evidence="8" id="KW-1185">Reference proteome</keyword>
<evidence type="ECO:0000256" key="5">
    <source>
        <dbReference type="SAM" id="SignalP"/>
    </source>
</evidence>
<dbReference type="Pfam" id="PF16077">
    <property type="entry name" value="Spaetzle"/>
    <property type="match status" value="1"/>
</dbReference>
<dbReference type="PANTHER" id="PTHR23199:SF12">
    <property type="entry name" value="NEUROTROPHIN 1-RELATED"/>
    <property type="match status" value="1"/>
</dbReference>
<dbReference type="SUPFAM" id="SSF57501">
    <property type="entry name" value="Cystine-knot cytokines"/>
    <property type="match status" value="1"/>
</dbReference>
<dbReference type="GO" id="GO:0005121">
    <property type="term" value="F:Toll binding"/>
    <property type="evidence" value="ECO:0007669"/>
    <property type="project" value="TreeGrafter"/>
</dbReference>
<dbReference type="AlphaFoldDB" id="A0A6A4V0E7"/>
<dbReference type="InterPro" id="IPR029034">
    <property type="entry name" value="Cystine-knot_cytokine"/>
</dbReference>
<dbReference type="EMBL" id="VIIS01002191">
    <property type="protein sequence ID" value="KAF0287443.1"/>
    <property type="molecule type" value="Genomic_DNA"/>
</dbReference>
<dbReference type="PANTHER" id="PTHR23199">
    <property type="entry name" value="NEUROTROPHIN 1-RELATED"/>
    <property type="match status" value="1"/>
</dbReference>
<evidence type="ECO:0000313" key="7">
    <source>
        <dbReference type="EMBL" id="KAF0287443.1"/>
    </source>
</evidence>
<dbReference type="InterPro" id="IPR032104">
    <property type="entry name" value="Spaetzle"/>
</dbReference>
<dbReference type="Gene3D" id="2.10.90.10">
    <property type="entry name" value="Cystine-knot cytokines"/>
    <property type="match status" value="1"/>
</dbReference>
<keyword evidence="1 5" id="KW-0732">Signal</keyword>
<name>A0A6A4V0E7_AMPAM</name>
<dbReference type="FunFam" id="2.10.90.10:FF:000035">
    <property type="entry name" value="Spz1"/>
    <property type="match status" value="1"/>
</dbReference>
<reference evidence="7 8" key="1">
    <citation type="submission" date="2019-07" db="EMBL/GenBank/DDBJ databases">
        <title>Draft genome assembly of a fouling barnacle, Amphibalanus amphitrite (Darwin, 1854): The first reference genome for Thecostraca.</title>
        <authorList>
            <person name="Kim W."/>
        </authorList>
    </citation>
    <scope>NUCLEOTIDE SEQUENCE [LARGE SCALE GENOMIC DNA]</scope>
    <source>
        <strain evidence="7">SNU_AA5</strain>
        <tissue evidence="7">Soma without cirri and trophi</tissue>
    </source>
</reference>
<dbReference type="GO" id="GO:0008083">
    <property type="term" value="F:growth factor activity"/>
    <property type="evidence" value="ECO:0007669"/>
    <property type="project" value="TreeGrafter"/>
</dbReference>
<dbReference type="OrthoDB" id="6492393at2759"/>
<evidence type="ECO:0000313" key="8">
    <source>
        <dbReference type="Proteomes" id="UP000440578"/>
    </source>
</evidence>
<evidence type="ECO:0000256" key="1">
    <source>
        <dbReference type="ARBA" id="ARBA00022729"/>
    </source>
</evidence>
<evidence type="ECO:0000259" key="6">
    <source>
        <dbReference type="Pfam" id="PF16077"/>
    </source>
</evidence>
<sequence length="387" mass="41847">MSFVPVYQLLCTSLFPPVTLLFCAQLFVLLAAVAAGDKPVPAPVSYTPAPTAAGPTLELVEDAAPAVEEAAPVEEAAAEAPAEEPAVEEPVVEEPAVEEAPAEAAAEAPVETVVEEPVVEEAPAEEPAAEVAAEEPAVEAPAAAEPAAEEPATYEQPTSYHQPAYGHRQPAYGYHQPSYGHHQPAYGHHQPAYGHHQPAYGHAKPSYGHPQPSYGKVHKPAPPACSENTTKAWCLEDSEYPTHRIAKAIALHYNTFVLQYQDVLADTASSVDRLQSLEEETYLCSSATSYVRPLRAQDTDGKWRIIVNNVQVHDYTFTQTARLEECSAAGEPCPLVPSCYESTCLQKSVVHRFLVYDEYDHYSPFAIETFRLPSACACALGAYEISH</sequence>
<dbReference type="Proteomes" id="UP000440578">
    <property type="component" value="Unassembled WGS sequence"/>
</dbReference>
<feature type="compositionally biased region" description="Acidic residues" evidence="4">
    <location>
        <begin position="81"/>
        <end position="96"/>
    </location>
</feature>